<dbReference type="Proteomes" id="UP000324897">
    <property type="component" value="Chromosome 7"/>
</dbReference>
<sequence length="100" mass="11356">MHICKCFQEDGSTAPHRQTSNECWKKAPREDVAADARVSRGDGRARQAEPSGRRPRRFHLLKPSHSVKASSLMEPRSGRTRATWQRACHASGDQTDDMRR</sequence>
<accession>A0A5J9U0E8</accession>
<name>A0A5J9U0E8_9POAL</name>
<gene>
    <name evidence="2" type="ORF">EJB05_33086</name>
</gene>
<comment type="caution">
    <text evidence="2">The sequence shown here is derived from an EMBL/GenBank/DDBJ whole genome shotgun (WGS) entry which is preliminary data.</text>
</comment>
<feature type="region of interest" description="Disordered" evidence="1">
    <location>
        <begin position="1"/>
        <end position="100"/>
    </location>
</feature>
<proteinExistence type="predicted"/>
<dbReference type="Gramene" id="TVU17074">
    <property type="protein sequence ID" value="TVU17074"/>
    <property type="gene ID" value="EJB05_33086"/>
</dbReference>
<dbReference type="AlphaFoldDB" id="A0A5J9U0E8"/>
<evidence type="ECO:0000256" key="1">
    <source>
        <dbReference type="SAM" id="MobiDB-lite"/>
    </source>
</evidence>
<evidence type="ECO:0000313" key="2">
    <source>
        <dbReference type="EMBL" id="TVU17074.1"/>
    </source>
</evidence>
<organism evidence="2 3">
    <name type="scientific">Eragrostis curvula</name>
    <name type="common">weeping love grass</name>
    <dbReference type="NCBI Taxonomy" id="38414"/>
    <lineage>
        <taxon>Eukaryota</taxon>
        <taxon>Viridiplantae</taxon>
        <taxon>Streptophyta</taxon>
        <taxon>Embryophyta</taxon>
        <taxon>Tracheophyta</taxon>
        <taxon>Spermatophyta</taxon>
        <taxon>Magnoliopsida</taxon>
        <taxon>Liliopsida</taxon>
        <taxon>Poales</taxon>
        <taxon>Poaceae</taxon>
        <taxon>PACMAD clade</taxon>
        <taxon>Chloridoideae</taxon>
        <taxon>Eragrostideae</taxon>
        <taxon>Eragrostidinae</taxon>
        <taxon>Eragrostis</taxon>
    </lineage>
</organism>
<feature type="compositionally biased region" description="Basic residues" evidence="1">
    <location>
        <begin position="53"/>
        <end position="62"/>
    </location>
</feature>
<feature type="compositionally biased region" description="Basic and acidic residues" evidence="1">
    <location>
        <begin position="23"/>
        <end position="47"/>
    </location>
</feature>
<evidence type="ECO:0000313" key="3">
    <source>
        <dbReference type="Proteomes" id="UP000324897"/>
    </source>
</evidence>
<keyword evidence="3" id="KW-1185">Reference proteome</keyword>
<feature type="non-terminal residue" evidence="2">
    <location>
        <position position="1"/>
    </location>
</feature>
<dbReference type="EMBL" id="RWGY01000029">
    <property type="protein sequence ID" value="TVU17074.1"/>
    <property type="molecule type" value="Genomic_DNA"/>
</dbReference>
<reference evidence="2 3" key="1">
    <citation type="journal article" date="2019" name="Sci. Rep.">
        <title>A high-quality genome of Eragrostis curvula grass provides insights into Poaceae evolution and supports new strategies to enhance forage quality.</title>
        <authorList>
            <person name="Carballo J."/>
            <person name="Santos B.A.C.M."/>
            <person name="Zappacosta D."/>
            <person name="Garbus I."/>
            <person name="Selva J.P."/>
            <person name="Gallo C.A."/>
            <person name="Diaz A."/>
            <person name="Albertini E."/>
            <person name="Caccamo M."/>
            <person name="Echenique V."/>
        </authorList>
    </citation>
    <scope>NUCLEOTIDE SEQUENCE [LARGE SCALE GENOMIC DNA]</scope>
    <source>
        <strain evidence="3">cv. Victoria</strain>
        <tissue evidence="2">Leaf</tissue>
    </source>
</reference>
<protein>
    <submittedName>
        <fullName evidence="2">Uncharacterized protein</fullName>
    </submittedName>
</protein>